<gene>
    <name evidence="7" type="primary">thiN</name>
    <name evidence="7" type="ORF">J8TS2_18730</name>
</gene>
<dbReference type="InterPro" id="IPR036759">
    <property type="entry name" value="TPK_catalytic_sf"/>
</dbReference>
<evidence type="ECO:0000313" key="8">
    <source>
        <dbReference type="Proteomes" id="UP000679950"/>
    </source>
</evidence>
<dbReference type="InterPro" id="IPR006282">
    <property type="entry name" value="Thi_PPkinase"/>
</dbReference>
<evidence type="ECO:0000256" key="3">
    <source>
        <dbReference type="ARBA" id="ARBA00022777"/>
    </source>
</evidence>
<dbReference type="PANTHER" id="PTHR41299:SF1">
    <property type="entry name" value="THIAMINE PYROPHOSPHOKINASE"/>
    <property type="match status" value="1"/>
</dbReference>
<dbReference type="NCBIfam" id="TIGR01378">
    <property type="entry name" value="thi_PPkinase"/>
    <property type="match status" value="1"/>
</dbReference>
<dbReference type="SUPFAM" id="SSF63862">
    <property type="entry name" value="Thiamin pyrophosphokinase, substrate-binding domain"/>
    <property type="match status" value="1"/>
</dbReference>
<keyword evidence="8" id="KW-1185">Reference proteome</keyword>
<dbReference type="CDD" id="cd07995">
    <property type="entry name" value="TPK"/>
    <property type="match status" value="1"/>
</dbReference>
<proteinExistence type="predicted"/>
<dbReference type="SUPFAM" id="SSF63999">
    <property type="entry name" value="Thiamin pyrophosphokinase, catalytic domain"/>
    <property type="match status" value="1"/>
</dbReference>
<dbReference type="EC" id="2.7.6.2" evidence="5"/>
<dbReference type="SMART" id="SM00983">
    <property type="entry name" value="TPK_B1_binding"/>
    <property type="match status" value="1"/>
</dbReference>
<dbReference type="Pfam" id="PF04263">
    <property type="entry name" value="TPK_catalytic"/>
    <property type="match status" value="1"/>
</dbReference>
<sequence length="217" mass="24621">MSKKRINIVAGGPIQHIPNLTLMDDENTLWVGVDRGVYYLLKHNINPTIAIGDFDSVSAEEWKIIQQSVNELDIHQPEKDETDMELALIWATSQAPASIKIFGATGGRLDHFLANAFMLVKYQQPHSDPIEIIDLQNELAIFYPGKHQIYWDKNKKYVSFIPLSMEVNSLSLSGFKYPLIDQNIDFTSSLCISNELIQKTGTFSFEKGILMMIRSND</sequence>
<evidence type="ECO:0000256" key="1">
    <source>
        <dbReference type="ARBA" id="ARBA00022679"/>
    </source>
</evidence>
<evidence type="ECO:0000256" key="5">
    <source>
        <dbReference type="NCBIfam" id="TIGR01378"/>
    </source>
</evidence>
<evidence type="ECO:0000256" key="2">
    <source>
        <dbReference type="ARBA" id="ARBA00022741"/>
    </source>
</evidence>
<dbReference type="Proteomes" id="UP000679950">
    <property type="component" value="Unassembled WGS sequence"/>
</dbReference>
<keyword evidence="2" id="KW-0547">Nucleotide-binding</keyword>
<dbReference type="InterPro" id="IPR036371">
    <property type="entry name" value="TPK_B1-bd_sf"/>
</dbReference>
<evidence type="ECO:0000313" key="7">
    <source>
        <dbReference type="EMBL" id="GIN57554.1"/>
    </source>
</evidence>
<accession>A0ABQ4KJC6</accession>
<dbReference type="EMBL" id="BORB01000013">
    <property type="protein sequence ID" value="GIN57554.1"/>
    <property type="molecule type" value="Genomic_DNA"/>
</dbReference>
<comment type="caution">
    <text evidence="7">The sequence shown here is derived from an EMBL/GenBank/DDBJ whole genome shotgun (WGS) entry which is preliminary data.</text>
</comment>
<keyword evidence="3" id="KW-0418">Kinase</keyword>
<name>A0ABQ4KJC6_9BACI</name>
<dbReference type="InterPro" id="IPR007373">
    <property type="entry name" value="Thiamin_PyroPKinase_B1-bd"/>
</dbReference>
<reference evidence="7 8" key="1">
    <citation type="submission" date="2021-03" db="EMBL/GenBank/DDBJ databases">
        <title>Antimicrobial resistance genes in bacteria isolated from Japanese honey, and their potential for conferring macrolide and lincosamide resistance in the American foulbrood pathogen Paenibacillus larvae.</title>
        <authorList>
            <person name="Okamoto M."/>
            <person name="Kumagai M."/>
            <person name="Kanamori H."/>
            <person name="Takamatsu D."/>
        </authorList>
    </citation>
    <scope>NUCLEOTIDE SEQUENCE [LARGE SCALE GENOMIC DNA]</scope>
    <source>
        <strain evidence="7 8">J8TS2</strain>
    </source>
</reference>
<dbReference type="Pfam" id="PF04265">
    <property type="entry name" value="TPK_B1_binding"/>
    <property type="match status" value="1"/>
</dbReference>
<keyword evidence="4" id="KW-0067">ATP-binding</keyword>
<dbReference type="Gene3D" id="3.40.50.10240">
    <property type="entry name" value="Thiamin pyrophosphokinase, catalytic domain"/>
    <property type="match status" value="1"/>
</dbReference>
<dbReference type="InterPro" id="IPR007371">
    <property type="entry name" value="TPK_catalytic"/>
</dbReference>
<protein>
    <recommendedName>
        <fullName evidence="5">Thiamine diphosphokinase</fullName>
        <ecNumber evidence="5">2.7.6.2</ecNumber>
    </recommendedName>
</protein>
<dbReference type="PANTHER" id="PTHR41299">
    <property type="entry name" value="THIAMINE PYROPHOSPHOKINASE"/>
    <property type="match status" value="1"/>
</dbReference>
<organism evidence="7 8">
    <name type="scientific">Lederbergia ruris</name>
    <dbReference type="NCBI Taxonomy" id="217495"/>
    <lineage>
        <taxon>Bacteria</taxon>
        <taxon>Bacillati</taxon>
        <taxon>Bacillota</taxon>
        <taxon>Bacilli</taxon>
        <taxon>Bacillales</taxon>
        <taxon>Bacillaceae</taxon>
        <taxon>Lederbergia</taxon>
    </lineage>
</organism>
<evidence type="ECO:0000259" key="6">
    <source>
        <dbReference type="SMART" id="SM00983"/>
    </source>
</evidence>
<feature type="domain" description="Thiamin pyrophosphokinase thiamin-binding" evidence="6">
    <location>
        <begin position="145"/>
        <end position="211"/>
    </location>
</feature>
<dbReference type="RefSeq" id="WP_158320409.1">
    <property type="nucleotide sequence ID" value="NZ_BORB01000013.1"/>
</dbReference>
<keyword evidence="1" id="KW-0808">Transferase</keyword>
<dbReference type="InterPro" id="IPR053149">
    <property type="entry name" value="TPK"/>
</dbReference>
<evidence type="ECO:0000256" key="4">
    <source>
        <dbReference type="ARBA" id="ARBA00022840"/>
    </source>
</evidence>